<organism evidence="1">
    <name type="scientific">Bodo saltans virus</name>
    <dbReference type="NCBI Taxonomy" id="2024608"/>
    <lineage>
        <taxon>Viruses</taxon>
        <taxon>Varidnaviria</taxon>
        <taxon>Bamfordvirae</taxon>
        <taxon>Nucleocytoviricota</taxon>
        <taxon>Megaviricetes</taxon>
        <taxon>Imitervirales</taxon>
        <taxon>Mimiviridae</taxon>
        <taxon>Klosneuvirinae</taxon>
        <taxon>Theiavirus</taxon>
        <taxon>Theiavirus salishense</taxon>
    </lineage>
</organism>
<protein>
    <submittedName>
        <fullName evidence="1">Uncharacterized protein</fullName>
    </submittedName>
</protein>
<evidence type="ECO:0000313" key="2">
    <source>
        <dbReference type="Proteomes" id="UP000240325"/>
    </source>
</evidence>
<dbReference type="EMBL" id="MF782455">
    <property type="protein sequence ID" value="ATZ80387.1"/>
    <property type="molecule type" value="Genomic_DNA"/>
</dbReference>
<proteinExistence type="predicted"/>
<reference evidence="1" key="1">
    <citation type="journal article" date="2017" name="Elife">
        <title>The kinetoplastid-infecting Bodo saltans virus (BsV), a window into the most abundant giant viruses in the sea.</title>
        <authorList>
            <person name="Deeg C.M."/>
            <person name="Chow C.-E.T."/>
            <person name="Suttle C.A."/>
        </authorList>
    </citation>
    <scope>NUCLEOTIDE SEQUENCE</scope>
    <source>
        <strain evidence="1">NG1</strain>
    </source>
</reference>
<dbReference type="Proteomes" id="UP000240325">
    <property type="component" value="Segment"/>
</dbReference>
<accession>A0A2H4UU54</accession>
<sequence length="34" mass="4362">MQYCDNQYMHFSIFFIIKKIEKCKTKYIKQKHIY</sequence>
<name>A0A2H4UU54_9VIRU</name>
<gene>
    <name evidence="1" type="ORF">BMW23_0330</name>
</gene>
<evidence type="ECO:0000313" key="1">
    <source>
        <dbReference type="EMBL" id="ATZ80387.1"/>
    </source>
</evidence>
<keyword evidence="2" id="KW-1185">Reference proteome</keyword>